<name>A0A517PIK6_9PLAN</name>
<feature type="region of interest" description="Disordered" evidence="1">
    <location>
        <begin position="269"/>
        <end position="383"/>
    </location>
</feature>
<protein>
    <submittedName>
        <fullName evidence="3">Uncharacterized protein</fullName>
    </submittedName>
</protein>
<dbReference type="Proteomes" id="UP000320421">
    <property type="component" value="Chromosome"/>
</dbReference>
<reference evidence="3 4" key="1">
    <citation type="submission" date="2019-02" db="EMBL/GenBank/DDBJ databases">
        <title>Deep-cultivation of Planctomycetes and their phenomic and genomic characterization uncovers novel biology.</title>
        <authorList>
            <person name="Wiegand S."/>
            <person name="Jogler M."/>
            <person name="Boedeker C."/>
            <person name="Pinto D."/>
            <person name="Vollmers J."/>
            <person name="Rivas-Marin E."/>
            <person name="Kohn T."/>
            <person name="Peeters S.H."/>
            <person name="Heuer A."/>
            <person name="Rast P."/>
            <person name="Oberbeckmann S."/>
            <person name="Bunk B."/>
            <person name="Jeske O."/>
            <person name="Meyerdierks A."/>
            <person name="Storesund J.E."/>
            <person name="Kallscheuer N."/>
            <person name="Luecker S."/>
            <person name="Lage O.M."/>
            <person name="Pohl T."/>
            <person name="Merkel B.J."/>
            <person name="Hornburger P."/>
            <person name="Mueller R.-W."/>
            <person name="Bruemmer F."/>
            <person name="Labrenz M."/>
            <person name="Spormann A.M."/>
            <person name="Op den Camp H."/>
            <person name="Overmann J."/>
            <person name="Amann R."/>
            <person name="Jetten M.S.M."/>
            <person name="Mascher T."/>
            <person name="Medema M.H."/>
            <person name="Devos D.P."/>
            <person name="Kaster A.-K."/>
            <person name="Ovreas L."/>
            <person name="Rohde M."/>
            <person name="Galperin M.Y."/>
            <person name="Jogler C."/>
        </authorList>
    </citation>
    <scope>NUCLEOTIDE SEQUENCE [LARGE SCALE GENOMIC DNA]</scope>
    <source>
        <strain evidence="3 4">HG66A1</strain>
    </source>
</reference>
<feature type="chain" id="PRO_5021943295" evidence="2">
    <location>
        <begin position="27"/>
        <end position="383"/>
    </location>
</feature>
<feature type="compositionally biased region" description="Basic and acidic residues" evidence="1">
    <location>
        <begin position="277"/>
        <end position="315"/>
    </location>
</feature>
<accession>A0A517PIK6</accession>
<dbReference type="AlphaFoldDB" id="A0A517PIK6"/>
<keyword evidence="4" id="KW-1185">Reference proteome</keyword>
<organism evidence="3 4">
    <name type="scientific">Gimesia chilikensis</name>
    <dbReference type="NCBI Taxonomy" id="2605989"/>
    <lineage>
        <taxon>Bacteria</taxon>
        <taxon>Pseudomonadati</taxon>
        <taxon>Planctomycetota</taxon>
        <taxon>Planctomycetia</taxon>
        <taxon>Planctomycetales</taxon>
        <taxon>Planctomycetaceae</taxon>
        <taxon>Gimesia</taxon>
    </lineage>
</organism>
<evidence type="ECO:0000313" key="3">
    <source>
        <dbReference type="EMBL" id="QDT19224.1"/>
    </source>
</evidence>
<proteinExistence type="predicted"/>
<dbReference type="OrthoDB" id="208718at2"/>
<gene>
    <name evidence="3" type="ORF">HG66A1_09880</name>
</gene>
<keyword evidence="2" id="KW-0732">Signal</keyword>
<evidence type="ECO:0000256" key="1">
    <source>
        <dbReference type="SAM" id="MobiDB-lite"/>
    </source>
</evidence>
<dbReference type="RefSeq" id="WP_145181097.1">
    <property type="nucleotide sequence ID" value="NZ_CP036266.1"/>
</dbReference>
<dbReference type="EMBL" id="CP036266">
    <property type="protein sequence ID" value="QDT19224.1"/>
    <property type="molecule type" value="Genomic_DNA"/>
</dbReference>
<evidence type="ECO:0000256" key="2">
    <source>
        <dbReference type="SAM" id="SignalP"/>
    </source>
</evidence>
<feature type="signal peptide" evidence="2">
    <location>
        <begin position="1"/>
        <end position="26"/>
    </location>
</feature>
<sequence length="383" mass="42970" precursor="true">MLKRVIRSIPVVGVTLFSMAAGSAQAQWLPFNNCNSCAPPPVVQNCCPQPVVQCPIPVTQTTYRQVPVTEYRPVQQTVMKPVVETKYVDQQVTAYRQVLEPRTVDVPYTSYQNVTECQQVQKDMGRWVTQRQCIPKVAPCEYDNRPNLMGWMNRTGYSMRMAFTPQYRTTRHYVPNVVTQNVPVTRQVAVQQTRKVTYNVARMVPYTTTRKVAVNSTRYVKTTVTAMKPVTVMRSIPTTRTAYVYPSSDGFGGTATALLPSADPYMSAEAPQTIHQRSAENKKKYDDSFKANGDKYERDPASDPRRSSLDNDSSLRRSSYQVPQESTAPAFPPTRRAGYEPDTSDRPLPSIVRASGWTRRVARPVQTAPVAPGSDISVAQRTP</sequence>
<evidence type="ECO:0000313" key="4">
    <source>
        <dbReference type="Proteomes" id="UP000320421"/>
    </source>
</evidence>